<dbReference type="RefSeq" id="WP_063553879.1">
    <property type="nucleotide sequence ID" value="NZ_LITT01000002.1"/>
</dbReference>
<keyword evidence="6 8" id="KW-1133">Transmembrane helix</keyword>
<keyword evidence="4" id="KW-1003">Cell membrane</keyword>
<evidence type="ECO:0000256" key="5">
    <source>
        <dbReference type="ARBA" id="ARBA00022692"/>
    </source>
</evidence>
<organism evidence="10 11">
    <name type="scientific">Clostridium ljungdahlii</name>
    <dbReference type="NCBI Taxonomy" id="1538"/>
    <lineage>
        <taxon>Bacteria</taxon>
        <taxon>Bacillati</taxon>
        <taxon>Bacillota</taxon>
        <taxon>Clostridia</taxon>
        <taxon>Eubacteriales</taxon>
        <taxon>Clostridiaceae</taxon>
        <taxon>Clostridium</taxon>
    </lineage>
</organism>
<dbReference type="AlphaFoldDB" id="A0A162L7E0"/>
<feature type="transmembrane region" description="Helical" evidence="8">
    <location>
        <begin position="74"/>
        <end position="95"/>
    </location>
</feature>
<evidence type="ECO:0000256" key="6">
    <source>
        <dbReference type="ARBA" id="ARBA00022989"/>
    </source>
</evidence>
<feature type="domain" description="ABC transmembrane type-1" evidence="9">
    <location>
        <begin position="70"/>
        <end position="276"/>
    </location>
</feature>
<dbReference type="PANTHER" id="PTHR42929:SF1">
    <property type="entry name" value="INNER MEMBRANE ABC TRANSPORTER PERMEASE PROTEIN YDCU-RELATED"/>
    <property type="match status" value="1"/>
</dbReference>
<evidence type="ECO:0000256" key="1">
    <source>
        <dbReference type="ARBA" id="ARBA00004651"/>
    </source>
</evidence>
<evidence type="ECO:0000256" key="7">
    <source>
        <dbReference type="ARBA" id="ARBA00023136"/>
    </source>
</evidence>
<dbReference type="GO" id="GO:0005886">
    <property type="term" value="C:plasma membrane"/>
    <property type="evidence" value="ECO:0007669"/>
    <property type="project" value="UniProtKB-SubCell"/>
</dbReference>
<reference evidence="10 11" key="1">
    <citation type="journal article" date="2015" name="Biotechnol. Bioeng.">
        <title>Genome sequence and phenotypic characterization of Caulobacter segnis.</title>
        <authorList>
            <person name="Patel S."/>
            <person name="Fletcher B."/>
            <person name="Scott D.C."/>
            <person name="Ely B."/>
        </authorList>
    </citation>
    <scope>NUCLEOTIDE SEQUENCE [LARGE SCALE GENOMIC DNA]</scope>
    <source>
        <strain evidence="10 11">ERI-2</strain>
    </source>
</reference>
<gene>
    <name evidence="10" type="primary">potB</name>
    <name evidence="10" type="ORF">WY13_00231</name>
</gene>
<comment type="similarity">
    <text evidence="2">Belongs to the binding-protein-dependent transport system permease family. CysTW subfamily.</text>
</comment>
<name>A0A162L7E0_9CLOT</name>
<dbReference type="EMBL" id="LITT01000002">
    <property type="protein sequence ID" value="OAA92142.1"/>
    <property type="molecule type" value="Genomic_DNA"/>
</dbReference>
<evidence type="ECO:0000256" key="2">
    <source>
        <dbReference type="ARBA" id="ARBA00007069"/>
    </source>
</evidence>
<dbReference type="Proteomes" id="UP000077407">
    <property type="component" value="Unassembled WGS sequence"/>
</dbReference>
<evidence type="ECO:0000256" key="3">
    <source>
        <dbReference type="ARBA" id="ARBA00022448"/>
    </source>
</evidence>
<dbReference type="Pfam" id="PF00528">
    <property type="entry name" value="BPD_transp_1"/>
    <property type="match status" value="1"/>
</dbReference>
<proteinExistence type="inferred from homology"/>
<comment type="subcellular location">
    <subcellularLocation>
        <location evidence="1 8">Cell membrane</location>
        <topology evidence="1 8">Multi-pass membrane protein</topology>
    </subcellularLocation>
</comment>
<dbReference type="PATRIC" id="fig|1538.10.peg.715"/>
<feature type="transmembrane region" description="Helical" evidence="8">
    <location>
        <begin position="152"/>
        <end position="175"/>
    </location>
</feature>
<keyword evidence="3 8" id="KW-0813">Transport</keyword>
<dbReference type="CDD" id="cd06261">
    <property type="entry name" value="TM_PBP2"/>
    <property type="match status" value="1"/>
</dbReference>
<evidence type="ECO:0000256" key="4">
    <source>
        <dbReference type="ARBA" id="ARBA00022475"/>
    </source>
</evidence>
<feature type="transmembrane region" description="Helical" evidence="8">
    <location>
        <begin position="102"/>
        <end position="117"/>
    </location>
</feature>
<dbReference type="PROSITE" id="PS50928">
    <property type="entry name" value="ABC_TM1"/>
    <property type="match status" value="1"/>
</dbReference>
<dbReference type="SUPFAM" id="SSF161098">
    <property type="entry name" value="MetI-like"/>
    <property type="match status" value="1"/>
</dbReference>
<dbReference type="GO" id="GO:0055085">
    <property type="term" value="P:transmembrane transport"/>
    <property type="evidence" value="ECO:0007669"/>
    <property type="project" value="InterPro"/>
</dbReference>
<evidence type="ECO:0000313" key="11">
    <source>
        <dbReference type="Proteomes" id="UP000077407"/>
    </source>
</evidence>
<dbReference type="Gene3D" id="1.10.3720.10">
    <property type="entry name" value="MetI-like"/>
    <property type="match status" value="1"/>
</dbReference>
<feature type="transmembrane region" description="Helical" evidence="8">
    <location>
        <begin position="20"/>
        <end position="41"/>
    </location>
</feature>
<dbReference type="OrthoDB" id="9807047at2"/>
<comment type="caution">
    <text evidence="10">The sequence shown here is derived from an EMBL/GenBank/DDBJ whole genome shotgun (WGS) entry which is preliminary data.</text>
</comment>
<evidence type="ECO:0000313" key="10">
    <source>
        <dbReference type="EMBL" id="OAA92142.1"/>
    </source>
</evidence>
<feature type="transmembrane region" description="Helical" evidence="8">
    <location>
        <begin position="212"/>
        <end position="234"/>
    </location>
</feature>
<evidence type="ECO:0000256" key="8">
    <source>
        <dbReference type="RuleBase" id="RU363032"/>
    </source>
</evidence>
<protein>
    <submittedName>
        <fullName evidence="10">Spermidine/putrescine transport system permease protein PotB</fullName>
    </submittedName>
</protein>
<dbReference type="InterPro" id="IPR000515">
    <property type="entry name" value="MetI-like"/>
</dbReference>
<keyword evidence="5 8" id="KW-0812">Transmembrane</keyword>
<feature type="transmembrane region" description="Helical" evidence="8">
    <location>
        <begin position="255"/>
        <end position="275"/>
    </location>
</feature>
<dbReference type="InterPro" id="IPR035906">
    <property type="entry name" value="MetI-like_sf"/>
</dbReference>
<accession>A0A162L7E0</accession>
<dbReference type="PANTHER" id="PTHR42929">
    <property type="entry name" value="INNER MEMBRANE ABC TRANSPORTER PERMEASE PROTEIN YDCU-RELATED-RELATED"/>
    <property type="match status" value="1"/>
</dbReference>
<evidence type="ECO:0000259" key="9">
    <source>
        <dbReference type="PROSITE" id="PS50928"/>
    </source>
</evidence>
<sequence length="289" mass="32656">MKTEKKRPLNFEKSFFIGPVSLWMIVLMGVPICYVIFISFLQRGINGGIDFVFSLDNYKRIISPLYLKVFIDSLLIALITTLFTLVVGYPFAYLVVKIPKKFRIFVVMLIIVPFWTNSLIRSYAWMTLLSTEGLVNNLLIKVGFIKEPLEMLYTYGAVLIGMIYTLFPFMVLPLYTSIEKVNKNYIEAAKDLGATSLRAFLTVTLPLTKPGIVAGCILVFIPSLGLFYICDLMGGSKVMLIGNLIRNQFLISRDWPFGAALSVFMIIITLILLHVSTKLVGKKVDLEVF</sequence>
<keyword evidence="7 8" id="KW-0472">Membrane</keyword>